<keyword evidence="8" id="KW-1185">Reference proteome</keyword>
<evidence type="ECO:0000256" key="4">
    <source>
        <dbReference type="ARBA" id="ARBA00023136"/>
    </source>
</evidence>
<keyword evidence="2 5" id="KW-0812">Transmembrane</keyword>
<feature type="domain" description="Methylamine utilisation protein MauE" evidence="6">
    <location>
        <begin position="1"/>
        <end position="130"/>
    </location>
</feature>
<feature type="transmembrane region" description="Helical" evidence="5">
    <location>
        <begin position="50"/>
        <end position="68"/>
    </location>
</feature>
<comment type="subcellular location">
    <subcellularLocation>
        <location evidence="1">Membrane</location>
        <topology evidence="1">Multi-pass membrane protein</topology>
    </subcellularLocation>
</comment>
<evidence type="ECO:0000256" key="3">
    <source>
        <dbReference type="ARBA" id="ARBA00022989"/>
    </source>
</evidence>
<dbReference type="EMBL" id="JBHLZP010000406">
    <property type="protein sequence ID" value="MFB9837666.1"/>
    <property type="molecule type" value="Genomic_DNA"/>
</dbReference>
<feature type="transmembrane region" description="Helical" evidence="5">
    <location>
        <begin position="74"/>
        <end position="93"/>
    </location>
</feature>
<dbReference type="Proteomes" id="UP001589627">
    <property type="component" value="Unassembled WGS sequence"/>
</dbReference>
<keyword evidence="3 5" id="KW-1133">Transmembrane helix</keyword>
<dbReference type="Pfam" id="PF07291">
    <property type="entry name" value="MauE"/>
    <property type="match status" value="1"/>
</dbReference>
<dbReference type="InterPro" id="IPR009908">
    <property type="entry name" value="Methylamine_util_MauE"/>
</dbReference>
<feature type="transmembrane region" description="Helical" evidence="5">
    <location>
        <begin position="140"/>
        <end position="160"/>
    </location>
</feature>
<evidence type="ECO:0000256" key="1">
    <source>
        <dbReference type="ARBA" id="ARBA00004141"/>
    </source>
</evidence>
<name>A0ABV5YRI5_9ACTN</name>
<evidence type="ECO:0000256" key="5">
    <source>
        <dbReference type="SAM" id="Phobius"/>
    </source>
</evidence>
<evidence type="ECO:0000313" key="8">
    <source>
        <dbReference type="Proteomes" id="UP001589627"/>
    </source>
</evidence>
<proteinExistence type="predicted"/>
<dbReference type="RefSeq" id="WP_378210543.1">
    <property type="nucleotide sequence ID" value="NZ_JBHLZP010000406.1"/>
</dbReference>
<protein>
    <submittedName>
        <fullName evidence="7">MauE/DoxX family redox-associated membrane protein</fullName>
    </submittedName>
</protein>
<keyword evidence="4 5" id="KW-0472">Membrane</keyword>
<gene>
    <name evidence="7" type="ORF">ACFFNX_36445</name>
</gene>
<feature type="transmembrane region" description="Helical" evidence="5">
    <location>
        <begin position="114"/>
        <end position="134"/>
    </location>
</feature>
<evidence type="ECO:0000259" key="6">
    <source>
        <dbReference type="Pfam" id="PF07291"/>
    </source>
</evidence>
<comment type="caution">
    <text evidence="7">The sequence shown here is derived from an EMBL/GenBank/DDBJ whole genome shotgun (WGS) entry which is preliminary data.</text>
</comment>
<evidence type="ECO:0000256" key="2">
    <source>
        <dbReference type="ARBA" id="ARBA00022692"/>
    </source>
</evidence>
<sequence>MSYLVLGCRGVLAGTFLVSLFGKVRGPAAYRAFVRATGRLLSVSGRAGRVLAALTVAAECLVVVALVAPAAVGFAAAIGLLCAFSGALVRALRRGEDAGCHCFGASTTPVGVHHVVRNLVLVAMAGVGLVVEVWAHPGGYRLAGVAVTAPAVVACVLLVTRLDDLVALFRIA</sequence>
<organism evidence="7 8">
    <name type="scientific">Actinoallomurus acaciae</name>
    <dbReference type="NCBI Taxonomy" id="502577"/>
    <lineage>
        <taxon>Bacteria</taxon>
        <taxon>Bacillati</taxon>
        <taxon>Actinomycetota</taxon>
        <taxon>Actinomycetes</taxon>
        <taxon>Streptosporangiales</taxon>
        <taxon>Thermomonosporaceae</taxon>
        <taxon>Actinoallomurus</taxon>
    </lineage>
</organism>
<reference evidence="7 8" key="1">
    <citation type="submission" date="2024-09" db="EMBL/GenBank/DDBJ databases">
        <authorList>
            <person name="Sun Q."/>
            <person name="Mori K."/>
        </authorList>
    </citation>
    <scope>NUCLEOTIDE SEQUENCE [LARGE SCALE GENOMIC DNA]</scope>
    <source>
        <strain evidence="7 8">TBRC 0563</strain>
    </source>
</reference>
<accession>A0ABV5YRI5</accession>
<evidence type="ECO:0000313" key="7">
    <source>
        <dbReference type="EMBL" id="MFB9837666.1"/>
    </source>
</evidence>